<feature type="transmembrane region" description="Helical" evidence="2">
    <location>
        <begin position="28"/>
        <end position="49"/>
    </location>
</feature>
<keyword evidence="2" id="KW-1133">Transmembrane helix</keyword>
<dbReference type="eggNOG" id="KOG1426">
    <property type="taxonomic scope" value="Eukaryota"/>
</dbReference>
<protein>
    <submittedName>
        <fullName evidence="3">Predicted protein</fullName>
    </submittedName>
</protein>
<dbReference type="PANTHER" id="PTHR45982">
    <property type="entry name" value="REGULATOR OF CHROMOSOME CONDENSATION"/>
    <property type="match status" value="1"/>
</dbReference>
<dbReference type="InterPro" id="IPR009091">
    <property type="entry name" value="RCC1/BLIP-II"/>
</dbReference>
<reference evidence="3 4" key="1">
    <citation type="journal article" date="2010" name="Cell">
        <title>The genome of Naegleria gruberi illuminates early eukaryotic versatility.</title>
        <authorList>
            <person name="Fritz-Laylin L.K."/>
            <person name="Prochnik S.E."/>
            <person name="Ginger M.L."/>
            <person name="Dacks J.B."/>
            <person name="Carpenter M.L."/>
            <person name="Field M.C."/>
            <person name="Kuo A."/>
            <person name="Paredez A."/>
            <person name="Chapman J."/>
            <person name="Pham J."/>
            <person name="Shu S."/>
            <person name="Neupane R."/>
            <person name="Cipriano M."/>
            <person name="Mancuso J."/>
            <person name="Tu H."/>
            <person name="Salamov A."/>
            <person name="Lindquist E."/>
            <person name="Shapiro H."/>
            <person name="Lucas S."/>
            <person name="Grigoriev I.V."/>
            <person name="Cande W.Z."/>
            <person name="Fulton C."/>
            <person name="Rokhsar D.S."/>
            <person name="Dawson S.C."/>
        </authorList>
    </citation>
    <scope>NUCLEOTIDE SEQUENCE [LARGE SCALE GENOMIC DNA]</scope>
    <source>
        <strain evidence="3 4">NEG-M</strain>
    </source>
</reference>
<dbReference type="InterPro" id="IPR051553">
    <property type="entry name" value="Ran_GTPase-activating"/>
</dbReference>
<keyword evidence="4" id="KW-1185">Reference proteome</keyword>
<keyword evidence="2" id="KW-0812">Transmembrane</keyword>
<dbReference type="InParanoid" id="D2VXR2"/>
<dbReference type="PANTHER" id="PTHR45982:SF1">
    <property type="entry name" value="REGULATOR OF CHROMOSOME CONDENSATION"/>
    <property type="match status" value="1"/>
</dbReference>
<dbReference type="SUPFAM" id="SSF50985">
    <property type="entry name" value="RCC1/BLIP-II"/>
    <property type="match status" value="1"/>
</dbReference>
<dbReference type="Proteomes" id="UP000006671">
    <property type="component" value="Unassembled WGS sequence"/>
</dbReference>
<dbReference type="VEuPathDB" id="AmoebaDB:NAEGRDRAFT_73839"/>
<proteinExistence type="predicted"/>
<keyword evidence="2" id="KW-0472">Membrane</keyword>
<dbReference type="AlphaFoldDB" id="D2VXR2"/>
<dbReference type="Pfam" id="PF13540">
    <property type="entry name" value="RCC1_2"/>
    <property type="match status" value="1"/>
</dbReference>
<evidence type="ECO:0000313" key="4">
    <source>
        <dbReference type="Proteomes" id="UP000006671"/>
    </source>
</evidence>
<dbReference type="GO" id="GO:0005737">
    <property type="term" value="C:cytoplasm"/>
    <property type="evidence" value="ECO:0007669"/>
    <property type="project" value="TreeGrafter"/>
</dbReference>
<dbReference type="InterPro" id="IPR000408">
    <property type="entry name" value="Reg_chr_condens"/>
</dbReference>
<dbReference type="GeneID" id="8863541"/>
<evidence type="ECO:0000256" key="2">
    <source>
        <dbReference type="SAM" id="Phobius"/>
    </source>
</evidence>
<name>D2VXR2_NAEGR</name>
<evidence type="ECO:0000256" key="1">
    <source>
        <dbReference type="PROSITE-ProRule" id="PRU00235"/>
    </source>
</evidence>
<feature type="repeat" description="RCC1" evidence="1">
    <location>
        <begin position="295"/>
        <end position="358"/>
    </location>
</feature>
<dbReference type="PROSITE" id="PS50012">
    <property type="entry name" value="RCC1_3"/>
    <property type="match status" value="1"/>
</dbReference>
<evidence type="ECO:0000313" key="3">
    <source>
        <dbReference type="EMBL" id="EFC38338.1"/>
    </source>
</evidence>
<dbReference type="OrthoDB" id="5370059at2759"/>
<accession>D2VXR2</accession>
<dbReference type="KEGG" id="ngr:NAEGRDRAFT_73839"/>
<dbReference type="OMA" id="RENHEIC"/>
<dbReference type="EMBL" id="GG738908">
    <property type="protein sequence ID" value="EFC38338.1"/>
    <property type="molecule type" value="Genomic_DNA"/>
</dbReference>
<organism evidence="4">
    <name type="scientific">Naegleria gruberi</name>
    <name type="common">Amoeba</name>
    <dbReference type="NCBI Taxonomy" id="5762"/>
    <lineage>
        <taxon>Eukaryota</taxon>
        <taxon>Discoba</taxon>
        <taxon>Heterolobosea</taxon>
        <taxon>Tetramitia</taxon>
        <taxon>Eutetramitia</taxon>
        <taxon>Vahlkampfiidae</taxon>
        <taxon>Naegleria</taxon>
    </lineage>
</organism>
<dbReference type="RefSeq" id="XP_002671082.1">
    <property type="nucleotide sequence ID" value="XM_002671036.1"/>
</dbReference>
<sequence length="433" mass="48306">MMKLESDDNDHDIGVKLNKELRRRKINVTKVVCAFGLVLFLITGNFSFIHKPMKLWNCIDNSSVYALGPNSIPSGAKYAPSEFVDNGYLKEPYLIIDGNEIPVRDIISSSSHNLFLTYNNDIYGCGHNGRMQMYTNSKKSFSDLEEVTKLSIPNAGNPKFKLASSGTDFSICITDDNKMFASGVNYSGQCGIGSSKPQFMAMIDYESQLLSLDPNSNCEIIEIHSNDNSTIFRTSEGKLYGFGNHSYGCFGLGEDIERENHEICRVGSGSKEFMKEKCISFSCGMFFVCAITESNHLYAFGYNNCHQLSAKDLHTVYTPVKINLTDCLSNNASNIPGYSGLVSSVVCGGYSTFALSMDNKIYITGYFKSDDIIKSFKCLTEFELESKTPIQMSNGDFHSAILVKYDYISHLFPRLSTLLQIAYLSDVCFHFDC</sequence>
<dbReference type="Gene3D" id="2.130.10.30">
    <property type="entry name" value="Regulator of chromosome condensation 1/beta-lactamase-inhibitor protein II"/>
    <property type="match status" value="1"/>
</dbReference>
<dbReference type="GO" id="GO:0005085">
    <property type="term" value="F:guanyl-nucleotide exchange factor activity"/>
    <property type="evidence" value="ECO:0007669"/>
    <property type="project" value="TreeGrafter"/>
</dbReference>
<gene>
    <name evidence="3" type="ORF">NAEGRDRAFT_73839</name>
</gene>